<dbReference type="EMBL" id="UYYB01032509">
    <property type="protein sequence ID" value="VDM73793.1"/>
    <property type="molecule type" value="Genomic_DNA"/>
</dbReference>
<name>A0A3P7J0H3_STRVU</name>
<dbReference type="Proteomes" id="UP000270094">
    <property type="component" value="Unassembled WGS sequence"/>
</dbReference>
<accession>A0A3P7J0H3</accession>
<dbReference type="AlphaFoldDB" id="A0A3P7J0H3"/>
<evidence type="ECO:0000313" key="1">
    <source>
        <dbReference type="EMBL" id="VDM73793.1"/>
    </source>
</evidence>
<keyword evidence="2" id="KW-1185">Reference proteome</keyword>
<protein>
    <submittedName>
        <fullName evidence="1">Uncharacterized protein</fullName>
    </submittedName>
</protein>
<evidence type="ECO:0000313" key="2">
    <source>
        <dbReference type="Proteomes" id="UP000270094"/>
    </source>
</evidence>
<proteinExistence type="predicted"/>
<gene>
    <name evidence="1" type="ORF">SVUK_LOCUS8791</name>
</gene>
<reference evidence="1 2" key="1">
    <citation type="submission" date="2018-11" db="EMBL/GenBank/DDBJ databases">
        <authorList>
            <consortium name="Pathogen Informatics"/>
        </authorList>
    </citation>
    <scope>NUCLEOTIDE SEQUENCE [LARGE SCALE GENOMIC DNA]</scope>
</reference>
<sequence length="48" mass="5538">MATSAISCLLWRLRSNQRADFAKSKAAIWNQYQSQKCTLRVFTITSSR</sequence>
<organism evidence="1 2">
    <name type="scientific">Strongylus vulgaris</name>
    <name type="common">Blood worm</name>
    <dbReference type="NCBI Taxonomy" id="40348"/>
    <lineage>
        <taxon>Eukaryota</taxon>
        <taxon>Metazoa</taxon>
        <taxon>Ecdysozoa</taxon>
        <taxon>Nematoda</taxon>
        <taxon>Chromadorea</taxon>
        <taxon>Rhabditida</taxon>
        <taxon>Rhabditina</taxon>
        <taxon>Rhabditomorpha</taxon>
        <taxon>Strongyloidea</taxon>
        <taxon>Strongylidae</taxon>
        <taxon>Strongylus</taxon>
    </lineage>
</organism>